<comment type="caution">
    <text evidence="8">The sequence shown here is derived from an EMBL/GenBank/DDBJ whole genome shotgun (WGS) entry which is preliminary data.</text>
</comment>
<sequence>MKALALLWIGLAAWLGAQPAFAQAQPMPVDVLHWWTSTSERRAANQLSLYLAANGVQWRDAAIPGGGGMAAVKVLKSRVLMGDPPDVAQLIGTTLTEWADVGLVLPLNTVAARQRWAQNMFPTVMELVSYQGDVIAAPLGIHRINTLLYNRRVFARLGLLPPKTWAEFELVARKLLAQGIKPLAWSDEPWQIATVFESVLLGEAGPALYRELIVQRKSSAWLDPRVERALTRLRWLRSIQGETPREQNWTDAARELLQGSVGMMVMGDWAKGELMAWGASPGKDFGCVVVPGTDNMHLYSIDTLAMLVNVRHREATQEKVAELVSSLPAQLAYNRIKGSVPVHRDADVSSLDSCARDSWDTFADPRSARVPSLAHRMAADESIKDAVAQTLWRYLTDARMEPSEAQRRLAAVIRAPSAER</sequence>
<protein>
    <recommendedName>
        <fullName evidence="6">Probable sugar-binding periplasmic protein</fullName>
    </recommendedName>
</protein>
<dbReference type="Proteomes" id="UP001180487">
    <property type="component" value="Unassembled WGS sequence"/>
</dbReference>
<dbReference type="RefSeq" id="WP_310373747.1">
    <property type="nucleotide sequence ID" value="NZ_JAVDXT010000002.1"/>
</dbReference>
<comment type="subcellular location">
    <subcellularLocation>
        <location evidence="1">Periplasm</location>
    </subcellularLocation>
</comment>
<keyword evidence="4 7" id="KW-0732">Signal</keyword>
<dbReference type="InterPro" id="IPR006059">
    <property type="entry name" value="SBP"/>
</dbReference>
<feature type="signal peptide" evidence="7">
    <location>
        <begin position="1"/>
        <end position="22"/>
    </location>
</feature>
<accession>A0ABU2C9F9</accession>
<evidence type="ECO:0000256" key="3">
    <source>
        <dbReference type="ARBA" id="ARBA00022448"/>
    </source>
</evidence>
<keyword evidence="3" id="KW-0813">Transport</keyword>
<feature type="chain" id="PRO_5047336589" description="Probable sugar-binding periplasmic protein" evidence="7">
    <location>
        <begin position="23"/>
        <end position="420"/>
    </location>
</feature>
<evidence type="ECO:0000256" key="7">
    <source>
        <dbReference type="SAM" id="SignalP"/>
    </source>
</evidence>
<dbReference type="InterPro" id="IPR050490">
    <property type="entry name" value="Bact_solute-bd_prot1"/>
</dbReference>
<evidence type="ECO:0000313" key="9">
    <source>
        <dbReference type="Proteomes" id="UP001180487"/>
    </source>
</evidence>
<evidence type="ECO:0000256" key="6">
    <source>
        <dbReference type="ARBA" id="ARBA00049753"/>
    </source>
</evidence>
<dbReference type="PANTHER" id="PTHR43649">
    <property type="entry name" value="ARABINOSE-BINDING PROTEIN-RELATED"/>
    <property type="match status" value="1"/>
</dbReference>
<gene>
    <name evidence="8" type="ORF">J2X19_002646</name>
</gene>
<keyword evidence="9" id="KW-1185">Reference proteome</keyword>
<dbReference type="Gene3D" id="3.40.190.10">
    <property type="entry name" value="Periplasmic binding protein-like II"/>
    <property type="match status" value="2"/>
</dbReference>
<dbReference type="EMBL" id="JAVDXT010000002">
    <property type="protein sequence ID" value="MDR7377967.1"/>
    <property type="molecule type" value="Genomic_DNA"/>
</dbReference>
<name>A0ABU2C9F9_9BURK</name>
<evidence type="ECO:0000256" key="4">
    <source>
        <dbReference type="ARBA" id="ARBA00022729"/>
    </source>
</evidence>
<dbReference type="Pfam" id="PF01547">
    <property type="entry name" value="SBP_bac_1"/>
    <property type="match status" value="1"/>
</dbReference>
<comment type="function">
    <text evidence="5">Part of a binding-protein-dependent transport system for a sugar.</text>
</comment>
<evidence type="ECO:0000313" key="8">
    <source>
        <dbReference type="EMBL" id="MDR7377967.1"/>
    </source>
</evidence>
<organism evidence="8 9">
    <name type="scientific">Rhodoferax ferrireducens</name>
    <dbReference type="NCBI Taxonomy" id="192843"/>
    <lineage>
        <taxon>Bacteria</taxon>
        <taxon>Pseudomonadati</taxon>
        <taxon>Pseudomonadota</taxon>
        <taxon>Betaproteobacteria</taxon>
        <taxon>Burkholderiales</taxon>
        <taxon>Comamonadaceae</taxon>
        <taxon>Rhodoferax</taxon>
    </lineage>
</organism>
<evidence type="ECO:0000256" key="1">
    <source>
        <dbReference type="ARBA" id="ARBA00004418"/>
    </source>
</evidence>
<comment type="similarity">
    <text evidence="2">Belongs to the bacterial solute-binding protein 1 family.</text>
</comment>
<evidence type="ECO:0000256" key="2">
    <source>
        <dbReference type="ARBA" id="ARBA00008520"/>
    </source>
</evidence>
<evidence type="ECO:0000256" key="5">
    <source>
        <dbReference type="ARBA" id="ARBA00049629"/>
    </source>
</evidence>
<dbReference type="PANTHER" id="PTHR43649:SF28">
    <property type="entry name" value="BINDING PROTEIN COMPONENT OF ABC SUGAR TRANSPORTER-RELATED"/>
    <property type="match status" value="1"/>
</dbReference>
<proteinExistence type="inferred from homology"/>
<dbReference type="SUPFAM" id="SSF53850">
    <property type="entry name" value="Periplasmic binding protein-like II"/>
    <property type="match status" value="1"/>
</dbReference>
<reference evidence="8 9" key="1">
    <citation type="submission" date="2023-07" db="EMBL/GenBank/DDBJ databases">
        <title>Sorghum-associated microbial communities from plants grown in Nebraska, USA.</title>
        <authorList>
            <person name="Schachtman D."/>
        </authorList>
    </citation>
    <scope>NUCLEOTIDE SEQUENCE [LARGE SCALE GENOMIC DNA]</scope>
    <source>
        <strain evidence="8 9">BE313</strain>
    </source>
</reference>